<dbReference type="GO" id="GO:0003677">
    <property type="term" value="F:DNA binding"/>
    <property type="evidence" value="ECO:0007669"/>
    <property type="project" value="TreeGrafter"/>
</dbReference>
<dbReference type="Gene3D" id="3.40.50.10810">
    <property type="entry name" value="Tandem AAA-ATPase domain"/>
    <property type="match status" value="1"/>
</dbReference>
<feature type="region of interest" description="Disordered" evidence="10">
    <location>
        <begin position="38"/>
        <end position="117"/>
    </location>
</feature>
<reference evidence="13" key="1">
    <citation type="journal article" date="2021" name="Nat. Commun.">
        <title>Genetic determinants of endophytism in the Arabidopsis root mycobiome.</title>
        <authorList>
            <person name="Mesny F."/>
            <person name="Miyauchi S."/>
            <person name="Thiergart T."/>
            <person name="Pickel B."/>
            <person name="Atanasova L."/>
            <person name="Karlsson M."/>
            <person name="Huettel B."/>
            <person name="Barry K.W."/>
            <person name="Haridas S."/>
            <person name="Chen C."/>
            <person name="Bauer D."/>
            <person name="Andreopoulos W."/>
            <person name="Pangilinan J."/>
            <person name="LaButti K."/>
            <person name="Riley R."/>
            <person name="Lipzen A."/>
            <person name="Clum A."/>
            <person name="Drula E."/>
            <person name="Henrissat B."/>
            <person name="Kohler A."/>
            <person name="Grigoriev I.V."/>
            <person name="Martin F.M."/>
            <person name="Hacquard S."/>
        </authorList>
    </citation>
    <scope>NUCLEOTIDE SEQUENCE</scope>
    <source>
        <strain evidence="13">MPI-CAGE-AT-0016</strain>
    </source>
</reference>
<keyword evidence="3" id="KW-0479">Metal-binding</keyword>
<feature type="compositionally biased region" description="Basic residues" evidence="10">
    <location>
        <begin position="273"/>
        <end position="285"/>
    </location>
</feature>
<proteinExistence type="predicted"/>
<dbReference type="PROSITE" id="PS51192">
    <property type="entry name" value="HELICASE_ATP_BIND_1"/>
    <property type="match status" value="1"/>
</dbReference>
<dbReference type="SUPFAM" id="SSF57903">
    <property type="entry name" value="FYVE/PHD zinc finger"/>
    <property type="match status" value="1"/>
</dbReference>
<evidence type="ECO:0000259" key="11">
    <source>
        <dbReference type="PROSITE" id="PS51192"/>
    </source>
</evidence>
<dbReference type="GO" id="GO:0140658">
    <property type="term" value="F:ATP-dependent chromatin remodeler activity"/>
    <property type="evidence" value="ECO:0007669"/>
    <property type="project" value="TreeGrafter"/>
</dbReference>
<feature type="compositionally biased region" description="Polar residues" evidence="10">
    <location>
        <begin position="1435"/>
        <end position="1449"/>
    </location>
</feature>
<feature type="compositionally biased region" description="Polar residues" evidence="10">
    <location>
        <begin position="1457"/>
        <end position="1467"/>
    </location>
</feature>
<keyword evidence="8" id="KW-0067">ATP-binding</keyword>
<feature type="domain" description="Helicase C-terminal" evidence="12">
    <location>
        <begin position="1106"/>
        <end position="1265"/>
    </location>
</feature>
<keyword evidence="7" id="KW-0862">Zinc</keyword>
<feature type="compositionally biased region" description="Acidic residues" evidence="10">
    <location>
        <begin position="1387"/>
        <end position="1396"/>
    </location>
</feature>
<comment type="caution">
    <text evidence="13">The sequence shown here is derived from an EMBL/GenBank/DDBJ whole genome shotgun (WGS) entry which is preliminary data.</text>
</comment>
<dbReference type="PROSITE" id="PS51194">
    <property type="entry name" value="HELICASE_CTER"/>
    <property type="match status" value="1"/>
</dbReference>
<feature type="domain" description="Helicase ATP-binding" evidence="11">
    <location>
        <begin position="801"/>
        <end position="973"/>
    </location>
</feature>
<dbReference type="InterPro" id="IPR016197">
    <property type="entry name" value="Chromo-like_dom_sf"/>
</dbReference>
<dbReference type="SMART" id="SM00487">
    <property type="entry name" value="DEXDc"/>
    <property type="match status" value="1"/>
</dbReference>
<feature type="compositionally biased region" description="Polar residues" evidence="10">
    <location>
        <begin position="100"/>
        <end position="113"/>
    </location>
</feature>
<feature type="compositionally biased region" description="Acidic residues" evidence="10">
    <location>
        <begin position="1404"/>
        <end position="1419"/>
    </location>
</feature>
<evidence type="ECO:0000259" key="12">
    <source>
        <dbReference type="PROSITE" id="PS51194"/>
    </source>
</evidence>
<keyword evidence="4" id="KW-0547">Nucleotide-binding</keyword>
<dbReference type="SUPFAM" id="SSF52540">
    <property type="entry name" value="P-loop containing nucleoside triphosphate hydrolases"/>
    <property type="match status" value="2"/>
</dbReference>
<dbReference type="GO" id="GO:0005524">
    <property type="term" value="F:ATP binding"/>
    <property type="evidence" value="ECO:0007669"/>
    <property type="project" value="UniProtKB-KW"/>
</dbReference>
<dbReference type="EMBL" id="JAGPXD010000004">
    <property type="protein sequence ID" value="KAH7358439.1"/>
    <property type="molecule type" value="Genomic_DNA"/>
</dbReference>
<dbReference type="Pfam" id="PF00271">
    <property type="entry name" value="Helicase_C"/>
    <property type="match status" value="1"/>
</dbReference>
<keyword evidence="9" id="KW-0539">Nucleus</keyword>
<evidence type="ECO:0000256" key="2">
    <source>
        <dbReference type="ARBA" id="ARBA00011353"/>
    </source>
</evidence>
<dbReference type="GO" id="GO:0016887">
    <property type="term" value="F:ATP hydrolysis activity"/>
    <property type="evidence" value="ECO:0007669"/>
    <property type="project" value="TreeGrafter"/>
</dbReference>
<sequence>MDDTAAEQAPGAAVPEFLAIEGNNDLDAILFGNFNEANEAPASGAQSPSAIFESIEPTATSSPKPDAEDSTEDPALELPHPEDPSMPIQEEEQEADAPSRTVTPSRAPNSDSVTPLDFRPAKFEITLPSLAPEQRAEYFEPHSDTIDFVVAQVYDDSSDAPLLRVEFTDATQETLPLDEVVQYFGGESAYETFERNRAHSMAAKHTKKRRHSHFASSESDSEDDLLLADLDDEIAALRDPQANKRLRLHNHRAREAVQLSSDDDDAILLAKPPKARQLRERHPRKATTTGLAKPTTYADEDDELAQDPITQVSDEDDGTFMLVTSDINPKPNKNRSRLRTLNKRASQGGAPGSRGSSIEFEDDSRRRSGRSTRNQKMMLDDALMDDESFYVEDTRAPGAPKVISVKEVFKVLPPDSDFPTFHEDTCRICTLGPVSHKGLLIGCQGCSYSFHKVCIGYRGQREHQSTKVGTEDFVLQCKWCIGGYRKKDATAPRYSACQSCKADGKSCAAFSEKMTSRQEEKLRQENGGEDPITPVDAKLINNPSNVMFRCTACKRAWHYEHLPSTRMQSDISDKREQRLAEYSVDWKCEDCGTKADKPQTLVAWRPVNEKAENAVLGEVGFDEKEYLVKWQDRSYQHCSWMPGAWVFGVTPGAMQKAFSKKDAMESLLKRTTKDAIPEEYLTIDVILQVKGEKATSTSKAADMSRIGQIKQVYVKFQGLGYDDVVWDTPPSADSGPLYDAFKAAYQEYLNGKYFVSEPSSKMKERLRKYKKEDFVDPVGQPQGIKRGKLMEYQLEGVSWMLYNFHQERNIILADEMGLGKTVQVVSLMAQLALDEPYVYPFVVVVPNSTCANWRREIKFWAPDLRVVTYHGGKRSQELAYKYELFPNGTKDMKAHVVVMSYDSAQDDRTRVLFKSVQWAGLVVDEGQRLKNDQNLLYAALQAMRVPFRLLLTGTPLQNNKRELFNLLQFVDPSHNAAKLDEEYSELNAENLPKLHEKIRPYFLRRTKAAVLKFLPPMAQIILPVSMSVLQAKLCKSIMAKSPELLKAIFADDKLRPKDRGSLNNILVQLRKCLCHPFMYSEAIEEKGLGFKQTHANLVSASSKLVLLQQMLPKLKERGHRVLLFSQFLNQLDIIEDFLNGLGFDYRRLDGTISSLEKQRRIDAYNAPDSPVFAFLLSTRAGGVGINLATADTVIILDPDFNPHQDIQALSRAHRIGQKNKVLCFQLVTKNSAEEKIMQIGRKKMALDHVLIESMDNEDEAPDDLESILKYGASALFGEGENEKDIIRYDDASIDKLLDRSEIEQTKTDDDGATNFSFARVWANDKGTLDADLAEHEDPTLHPSVWDNILREREAEALRIAEQNKVVLGRGGRRRQTINYRTNQTMEAPDDSASEMDADFKDSADERDDDDDDDDDDVGDAADYGEPGTSVAASKRQPNQPVGSVATMQKQPVAKSGSGRSTPMSKQAKSAVPQEKSTTKTRQKPGPKPGKVPTKPAAPPQGTSVFPQHAGPLHANPPNPQVQTNHFIPDNVPPHLRSLYQAFGRGEVPRDKFDSYVHLLNTQLANQSNRNMAAQAAPSIVRGPLASSHPGVANGLPDRGLGQKPRSVVEVVIPMVNGTAAAVGKGKCPLCGEMHRPSTCSKLLKERHVRLALDGLAAWSSSPQELATERKALKDKLKEL</sequence>
<dbReference type="InterPro" id="IPR001965">
    <property type="entry name" value="Znf_PHD"/>
</dbReference>
<dbReference type="OrthoDB" id="5857104at2759"/>
<dbReference type="InterPro" id="IPR056616">
    <property type="entry name" value="Chromo_MIT1"/>
</dbReference>
<comment type="subcellular location">
    <subcellularLocation>
        <location evidence="1">Nucleus</location>
    </subcellularLocation>
</comment>
<protein>
    <submittedName>
        <fullName evidence="13">Chromo domain-containing protein</fullName>
    </submittedName>
</protein>
<dbReference type="SUPFAM" id="SSF54160">
    <property type="entry name" value="Chromo domain-like"/>
    <property type="match status" value="1"/>
</dbReference>
<evidence type="ECO:0000256" key="5">
    <source>
        <dbReference type="ARBA" id="ARBA00022771"/>
    </source>
</evidence>
<dbReference type="Pfam" id="PF00176">
    <property type="entry name" value="SNF2-rel_dom"/>
    <property type="match status" value="1"/>
</dbReference>
<name>A0A8K0TBA8_9PEZI</name>
<dbReference type="CDD" id="cd15489">
    <property type="entry name" value="PHD_SF"/>
    <property type="match status" value="1"/>
</dbReference>
<keyword evidence="5" id="KW-0863">Zinc-finger</keyword>
<feature type="region of interest" description="Disordered" evidence="10">
    <location>
        <begin position="264"/>
        <end position="375"/>
    </location>
</feature>
<feature type="region of interest" description="Disordered" evidence="10">
    <location>
        <begin position="1376"/>
        <end position="1528"/>
    </location>
</feature>
<dbReference type="InterPro" id="IPR001650">
    <property type="entry name" value="Helicase_C-like"/>
</dbReference>
<dbReference type="InterPro" id="IPR041684">
    <property type="entry name" value="Znf-PHD-like"/>
</dbReference>
<gene>
    <name evidence="13" type="ORF">B0T11DRAFT_284458</name>
</gene>
<accession>A0A8K0TBA8</accession>
<dbReference type="InterPro" id="IPR014001">
    <property type="entry name" value="Helicase_ATP-bd"/>
</dbReference>
<evidence type="ECO:0000256" key="7">
    <source>
        <dbReference type="ARBA" id="ARBA00022833"/>
    </source>
</evidence>
<keyword evidence="6" id="KW-0378">Hydrolase</keyword>
<evidence type="ECO:0000256" key="4">
    <source>
        <dbReference type="ARBA" id="ARBA00022741"/>
    </source>
</evidence>
<dbReference type="GO" id="GO:0003682">
    <property type="term" value="F:chromatin binding"/>
    <property type="evidence" value="ECO:0007669"/>
    <property type="project" value="TreeGrafter"/>
</dbReference>
<evidence type="ECO:0000313" key="14">
    <source>
        <dbReference type="Proteomes" id="UP000813385"/>
    </source>
</evidence>
<dbReference type="CDD" id="cd18660">
    <property type="entry name" value="CD1_tandem"/>
    <property type="match status" value="1"/>
</dbReference>
<dbReference type="InterPro" id="IPR011011">
    <property type="entry name" value="Znf_FYVE_PHD"/>
</dbReference>
<evidence type="ECO:0000256" key="9">
    <source>
        <dbReference type="ARBA" id="ARBA00023242"/>
    </source>
</evidence>
<dbReference type="Proteomes" id="UP000813385">
    <property type="component" value="Unassembled WGS sequence"/>
</dbReference>
<dbReference type="Gene3D" id="2.40.50.40">
    <property type="match status" value="1"/>
</dbReference>
<evidence type="ECO:0000256" key="8">
    <source>
        <dbReference type="ARBA" id="ARBA00022840"/>
    </source>
</evidence>
<dbReference type="PANTHER" id="PTHR45623">
    <property type="entry name" value="CHROMODOMAIN-HELICASE-DNA-BINDING PROTEIN 3-RELATED-RELATED"/>
    <property type="match status" value="1"/>
</dbReference>
<dbReference type="Gene3D" id="3.40.50.300">
    <property type="entry name" value="P-loop containing nucleotide triphosphate hydrolases"/>
    <property type="match status" value="1"/>
</dbReference>
<dbReference type="SMART" id="SM00490">
    <property type="entry name" value="HELICc"/>
    <property type="match status" value="1"/>
</dbReference>
<dbReference type="GO" id="GO:0005634">
    <property type="term" value="C:nucleus"/>
    <property type="evidence" value="ECO:0007669"/>
    <property type="project" value="UniProtKB-SubCell"/>
</dbReference>
<organism evidence="13 14">
    <name type="scientific">Plectosphaerella cucumerina</name>
    <dbReference type="NCBI Taxonomy" id="40658"/>
    <lineage>
        <taxon>Eukaryota</taxon>
        <taxon>Fungi</taxon>
        <taxon>Dikarya</taxon>
        <taxon>Ascomycota</taxon>
        <taxon>Pezizomycotina</taxon>
        <taxon>Sordariomycetes</taxon>
        <taxon>Hypocreomycetidae</taxon>
        <taxon>Glomerellales</taxon>
        <taxon>Plectosphaerellaceae</taxon>
        <taxon>Plectosphaerella</taxon>
    </lineage>
</organism>
<dbReference type="CDD" id="cd17919">
    <property type="entry name" value="DEXHc_Snf"/>
    <property type="match status" value="1"/>
</dbReference>
<evidence type="ECO:0000256" key="6">
    <source>
        <dbReference type="ARBA" id="ARBA00022801"/>
    </source>
</evidence>
<dbReference type="GO" id="GO:0008270">
    <property type="term" value="F:zinc ion binding"/>
    <property type="evidence" value="ECO:0007669"/>
    <property type="project" value="UniProtKB-KW"/>
</dbReference>
<dbReference type="CDD" id="cd18793">
    <property type="entry name" value="SF2_C_SNF"/>
    <property type="match status" value="1"/>
</dbReference>
<dbReference type="Pfam" id="PF15446">
    <property type="entry name" value="zf-PHD-like"/>
    <property type="match status" value="1"/>
</dbReference>
<feature type="compositionally biased region" description="Basic residues" evidence="10">
    <location>
        <begin position="332"/>
        <end position="342"/>
    </location>
</feature>
<dbReference type="InterPro" id="IPR000330">
    <property type="entry name" value="SNF2_N"/>
</dbReference>
<dbReference type="Pfam" id="PF23615">
    <property type="entry name" value="Chromo_MIT1"/>
    <property type="match status" value="1"/>
</dbReference>
<evidence type="ECO:0000313" key="13">
    <source>
        <dbReference type="EMBL" id="KAH7358439.1"/>
    </source>
</evidence>
<comment type="subunit">
    <text evidence="2">Component of the NuA4 histone acetyltransferase complex.</text>
</comment>
<feature type="compositionally biased region" description="Polar residues" evidence="10">
    <location>
        <begin position="1376"/>
        <end position="1385"/>
    </location>
</feature>
<evidence type="ECO:0000256" key="3">
    <source>
        <dbReference type="ARBA" id="ARBA00022723"/>
    </source>
</evidence>
<dbReference type="InterPro" id="IPR038718">
    <property type="entry name" value="SNF2-like_sf"/>
</dbReference>
<dbReference type="PANTHER" id="PTHR45623:SF17">
    <property type="entry name" value="CHROMODOMAIN-HELICASE-DNA-BINDING PROTEIN 3-RELATED"/>
    <property type="match status" value="1"/>
</dbReference>
<dbReference type="GO" id="GO:0042393">
    <property type="term" value="F:histone binding"/>
    <property type="evidence" value="ECO:0007669"/>
    <property type="project" value="TreeGrafter"/>
</dbReference>
<evidence type="ECO:0000256" key="1">
    <source>
        <dbReference type="ARBA" id="ARBA00004123"/>
    </source>
</evidence>
<dbReference type="InterPro" id="IPR049730">
    <property type="entry name" value="SNF2/RAD54-like_C"/>
</dbReference>
<keyword evidence="14" id="KW-1185">Reference proteome</keyword>
<dbReference type="InterPro" id="IPR027417">
    <property type="entry name" value="P-loop_NTPase"/>
</dbReference>
<dbReference type="SMART" id="SM00249">
    <property type="entry name" value="PHD"/>
    <property type="match status" value="2"/>
</dbReference>
<dbReference type="GO" id="GO:0000785">
    <property type="term" value="C:chromatin"/>
    <property type="evidence" value="ECO:0007669"/>
    <property type="project" value="TreeGrafter"/>
</dbReference>
<evidence type="ECO:0000256" key="10">
    <source>
        <dbReference type="SAM" id="MobiDB-lite"/>
    </source>
</evidence>